<name>A0ABX2D9B1_9CYAN</name>
<dbReference type="InterPro" id="IPR013762">
    <property type="entry name" value="Integrase-like_cat_sf"/>
</dbReference>
<keyword evidence="1" id="KW-0233">DNA recombination</keyword>
<dbReference type="InterPro" id="IPR011010">
    <property type="entry name" value="DNA_brk_join_enz"/>
</dbReference>
<sequence>MSPHRIRHSPITAALDVADGNVRKVQKLSRHRKLDTLMIYDGNRGRDQQDVTELLDGMF</sequence>
<dbReference type="Gene3D" id="1.10.443.10">
    <property type="entry name" value="Intergrase catalytic core"/>
    <property type="match status" value="1"/>
</dbReference>
<comment type="caution">
    <text evidence="2">The sequence shown here is derived from an EMBL/GenBank/DDBJ whole genome shotgun (WGS) entry which is preliminary data.</text>
</comment>
<evidence type="ECO:0000256" key="1">
    <source>
        <dbReference type="ARBA" id="ARBA00023172"/>
    </source>
</evidence>
<protein>
    <submittedName>
        <fullName evidence="2">Tyrosine recombinase XerC</fullName>
    </submittedName>
</protein>
<dbReference type="EMBL" id="SRRZ01000190">
    <property type="protein sequence ID" value="NQE38210.1"/>
    <property type="molecule type" value="Genomic_DNA"/>
</dbReference>
<evidence type="ECO:0000313" key="2">
    <source>
        <dbReference type="EMBL" id="NQE38210.1"/>
    </source>
</evidence>
<dbReference type="SUPFAM" id="SSF56349">
    <property type="entry name" value="DNA breaking-rejoining enzymes"/>
    <property type="match status" value="1"/>
</dbReference>
<keyword evidence="3" id="KW-1185">Reference proteome</keyword>
<evidence type="ECO:0000313" key="3">
    <source>
        <dbReference type="Proteomes" id="UP000702425"/>
    </source>
</evidence>
<organism evidence="2 3">
    <name type="scientific">Microcoleus asticus IPMA8</name>
    <dbReference type="NCBI Taxonomy" id="2563858"/>
    <lineage>
        <taxon>Bacteria</taxon>
        <taxon>Bacillati</taxon>
        <taxon>Cyanobacteriota</taxon>
        <taxon>Cyanophyceae</taxon>
        <taxon>Oscillatoriophycideae</taxon>
        <taxon>Oscillatoriales</taxon>
        <taxon>Microcoleaceae</taxon>
        <taxon>Microcoleus</taxon>
        <taxon>Microcoleus asticus</taxon>
    </lineage>
</organism>
<accession>A0ABX2D9B1</accession>
<dbReference type="Proteomes" id="UP000702425">
    <property type="component" value="Unassembled WGS sequence"/>
</dbReference>
<reference evidence="2 3" key="1">
    <citation type="journal article" date="2020" name="Sci. Rep.">
        <title>A novel cyanobacterial geosmin producer, revising GeoA distribution and dispersion patterns in Bacteria.</title>
        <authorList>
            <person name="Churro C."/>
            <person name="Semedo-Aguiar A.P."/>
            <person name="Silva A.D."/>
            <person name="Pereira-Leal J.B."/>
            <person name="Leite R.B."/>
        </authorList>
    </citation>
    <scope>NUCLEOTIDE SEQUENCE [LARGE SCALE GENOMIC DNA]</scope>
    <source>
        <strain evidence="2 3">IPMA8</strain>
    </source>
</reference>
<gene>
    <name evidence="2" type="primary">xerC_6</name>
    <name evidence="2" type="ORF">E5S67_05995</name>
</gene>
<proteinExistence type="predicted"/>